<reference evidence="2 3" key="2">
    <citation type="submission" date="2015-01" db="EMBL/GenBank/DDBJ databases">
        <authorList>
            <consortium name="NBRP consortium"/>
            <person name="Sawabe T."/>
            <person name="Meirelles P."/>
            <person name="Feng G."/>
            <person name="Sayaka M."/>
            <person name="Hattori M."/>
            <person name="Ohkuma M."/>
        </authorList>
    </citation>
    <scope>NUCLEOTIDE SEQUENCE [LARGE SCALE GENOMIC DNA]</scope>
    <source>
        <strain evidence="3">JCM 19241</strain>
    </source>
</reference>
<dbReference type="Gene3D" id="3.30.300.30">
    <property type="match status" value="1"/>
</dbReference>
<dbReference type="PANTHER" id="PTHR45398:SF1">
    <property type="entry name" value="ENZYME, PUTATIVE (JCVI)-RELATED"/>
    <property type="match status" value="1"/>
</dbReference>
<reference evidence="2 3" key="1">
    <citation type="submission" date="2015-01" db="EMBL/GenBank/DDBJ databases">
        <title>Vibrio sp. C94 JCM 19241 whole genome shotgun sequence.</title>
        <authorList>
            <person name="Sawabe T."/>
            <person name="Meirelles P."/>
            <person name="Feng G."/>
            <person name="Sayaka M."/>
            <person name="Hattori M."/>
            <person name="Ohkuma M."/>
        </authorList>
    </citation>
    <scope>NUCLEOTIDE SEQUENCE [LARGE SCALE GENOMIC DNA]</scope>
    <source>
        <strain evidence="3">JCM 19241</strain>
    </source>
</reference>
<accession>A0A0B8QT01</accession>
<dbReference type="Pfam" id="PF00501">
    <property type="entry name" value="AMP-binding"/>
    <property type="match status" value="1"/>
</dbReference>
<gene>
    <name evidence="2" type="ORF">JCM19241_4848</name>
</gene>
<comment type="caution">
    <text evidence="2">The sequence shown here is derived from an EMBL/GenBank/DDBJ whole genome shotgun (WGS) entry which is preliminary data.</text>
</comment>
<dbReference type="InterPro" id="IPR045851">
    <property type="entry name" value="AMP-bd_C_sf"/>
</dbReference>
<dbReference type="InterPro" id="IPR042099">
    <property type="entry name" value="ANL_N_sf"/>
</dbReference>
<organism evidence="2 3">
    <name type="scientific">Vibrio ishigakensis</name>
    <dbReference type="NCBI Taxonomy" id="1481914"/>
    <lineage>
        <taxon>Bacteria</taxon>
        <taxon>Pseudomonadati</taxon>
        <taxon>Pseudomonadota</taxon>
        <taxon>Gammaproteobacteria</taxon>
        <taxon>Vibrionales</taxon>
        <taxon>Vibrionaceae</taxon>
        <taxon>Vibrio</taxon>
    </lineage>
</organism>
<evidence type="ECO:0000313" key="3">
    <source>
        <dbReference type="Proteomes" id="UP000031666"/>
    </source>
</evidence>
<evidence type="ECO:0000259" key="1">
    <source>
        <dbReference type="Pfam" id="PF00501"/>
    </source>
</evidence>
<sequence length="458" mass="51471">MPPDYQGLISLQHLLNTKREASTPVAFSPSTIITWGEFQRDVFYYQRLLTHSPAERIALCFTNSYLFAVGFFAACHAGKSLVLPGNHQPEAIKELGPHFDLLLHDPDIRFTNVIQTLEVTRRKGRPENQDSLLPTVDLEETSLTLFTSGSSGKAKAIQKSLNQLELEIKILESLWGEHLNGTIIQSTVSHQHIYGLLFRLLWPLCGARPFAINNLEYPEQVALYAGPSVTLISSPALLKRLSAEHQGLPLACIFSSGGPLANSAAVHCEALFSQLPIEVFGSTETGGIAYRQQKTATTPWRLFPTVMATLNQENCLRLCAPHINGDKWYQTADECYFHNTVSFELKGRTDRVVKIEEKRVSLVEVEKRLEQLEWVEESVVIPIMDGNRLTLCAVLVLSKTGQNKLNQLGKGKLWLALRQSLRDWLEPIAIPRKYRVLDEVPINSQGKRQVAEIEKLFH</sequence>
<dbReference type="AlphaFoldDB" id="A0A0B8QT01"/>
<dbReference type="InterPro" id="IPR000873">
    <property type="entry name" value="AMP-dep_synth/lig_dom"/>
</dbReference>
<proteinExistence type="predicted"/>
<dbReference type="Gene3D" id="3.40.50.12780">
    <property type="entry name" value="N-terminal domain of ligase-like"/>
    <property type="match status" value="1"/>
</dbReference>
<dbReference type="Proteomes" id="UP000031666">
    <property type="component" value="Unassembled WGS sequence"/>
</dbReference>
<evidence type="ECO:0000313" key="2">
    <source>
        <dbReference type="EMBL" id="GAM78143.1"/>
    </source>
</evidence>
<dbReference type="EMBL" id="BBSC01000012">
    <property type="protein sequence ID" value="GAM78143.1"/>
    <property type="molecule type" value="Genomic_DNA"/>
</dbReference>
<dbReference type="STRING" id="1481914.JCM19241_4848"/>
<feature type="domain" description="AMP-dependent synthetase/ligase" evidence="1">
    <location>
        <begin position="28"/>
        <end position="305"/>
    </location>
</feature>
<protein>
    <submittedName>
        <fullName evidence="2">Acyl-CoA synthetase</fullName>
    </submittedName>
</protein>
<dbReference type="PANTHER" id="PTHR45398">
    <property type="match status" value="1"/>
</dbReference>
<name>A0A0B8QT01_9VIBR</name>
<dbReference type="SUPFAM" id="SSF56801">
    <property type="entry name" value="Acetyl-CoA synthetase-like"/>
    <property type="match status" value="1"/>
</dbReference>